<accession>A0AAN8NT21</accession>
<keyword evidence="5" id="KW-0527">Neuropeptide</keyword>
<feature type="signal peptide" evidence="7">
    <location>
        <begin position="1"/>
        <end position="19"/>
    </location>
</feature>
<feature type="region of interest" description="Disordered" evidence="6">
    <location>
        <begin position="340"/>
        <end position="383"/>
    </location>
</feature>
<name>A0AAN8NT21_POLSC</name>
<feature type="compositionally biased region" description="Basic and acidic residues" evidence="6">
    <location>
        <begin position="369"/>
        <end position="383"/>
    </location>
</feature>
<evidence type="ECO:0000256" key="3">
    <source>
        <dbReference type="ARBA" id="ARBA00022525"/>
    </source>
</evidence>
<dbReference type="Pfam" id="PF01581">
    <property type="entry name" value="FARP"/>
    <property type="match status" value="9"/>
</dbReference>
<evidence type="ECO:0000313" key="8">
    <source>
        <dbReference type="EMBL" id="KAK6626028.1"/>
    </source>
</evidence>
<comment type="caution">
    <text evidence="8">The sequence shown here is derived from an EMBL/GenBank/DDBJ whole genome shotgun (WGS) entry which is preliminary data.</text>
</comment>
<reference evidence="8 9" key="1">
    <citation type="submission" date="2023-10" db="EMBL/GenBank/DDBJ databases">
        <title>Genomes of two closely related lineages of the louse Polyplax serrata with different host specificities.</title>
        <authorList>
            <person name="Martinu J."/>
            <person name="Tarabai H."/>
            <person name="Stefka J."/>
            <person name="Hypsa V."/>
        </authorList>
    </citation>
    <scope>NUCLEOTIDE SEQUENCE [LARGE SCALE GENOMIC DNA]</scope>
    <source>
        <strain evidence="8">HR10_N</strain>
    </source>
</reference>
<dbReference type="Proteomes" id="UP001372834">
    <property type="component" value="Unassembled WGS sequence"/>
</dbReference>
<evidence type="ECO:0000313" key="9">
    <source>
        <dbReference type="Proteomes" id="UP001372834"/>
    </source>
</evidence>
<dbReference type="InterPro" id="IPR002544">
    <property type="entry name" value="FMRFamid-related_peptide-like"/>
</dbReference>
<evidence type="ECO:0000256" key="4">
    <source>
        <dbReference type="ARBA" id="ARBA00022815"/>
    </source>
</evidence>
<evidence type="ECO:0000256" key="7">
    <source>
        <dbReference type="SAM" id="SignalP"/>
    </source>
</evidence>
<feature type="chain" id="PRO_5042998809" evidence="7">
    <location>
        <begin position="20"/>
        <end position="495"/>
    </location>
</feature>
<dbReference type="AlphaFoldDB" id="A0AAN8NT21"/>
<evidence type="ECO:0000256" key="6">
    <source>
        <dbReference type="SAM" id="MobiDB-lite"/>
    </source>
</evidence>
<evidence type="ECO:0000256" key="5">
    <source>
        <dbReference type="ARBA" id="ARBA00023320"/>
    </source>
</evidence>
<dbReference type="PANTHER" id="PTHR20986">
    <property type="entry name" value="FMRFAMIDE-RELATED PEPTIDES"/>
    <property type="match status" value="1"/>
</dbReference>
<dbReference type="EMBL" id="JAWJWE010000037">
    <property type="protein sequence ID" value="KAK6626028.1"/>
    <property type="molecule type" value="Genomic_DNA"/>
</dbReference>
<gene>
    <name evidence="8" type="ORF">RUM43_006332</name>
</gene>
<evidence type="ECO:0000256" key="2">
    <source>
        <dbReference type="ARBA" id="ARBA00006356"/>
    </source>
</evidence>
<dbReference type="GO" id="GO:0007218">
    <property type="term" value="P:neuropeptide signaling pathway"/>
    <property type="evidence" value="ECO:0007669"/>
    <property type="project" value="UniProtKB-KW"/>
</dbReference>
<keyword evidence="3" id="KW-0964">Secreted</keyword>
<dbReference type="PANTHER" id="PTHR20986:SF24">
    <property type="entry name" value="FMRFAMIDE-LIKE NEUROPEPTIDES 1"/>
    <property type="match status" value="1"/>
</dbReference>
<feature type="compositionally biased region" description="Polar residues" evidence="6">
    <location>
        <begin position="352"/>
        <end position="368"/>
    </location>
</feature>
<protein>
    <submittedName>
        <fullName evidence="8">Uncharacterized protein</fullName>
    </submittedName>
</protein>
<keyword evidence="4" id="KW-0027">Amidation</keyword>
<dbReference type="InterPro" id="IPR051041">
    <property type="entry name" value="FMRFamide-related_np"/>
</dbReference>
<keyword evidence="7" id="KW-0732">Signal</keyword>
<comment type="similarity">
    <text evidence="2">Belongs to the FARP (FMRFamide related peptide) family.</text>
</comment>
<sequence length="495" mass="56536">MNKTLFLLLVTLIQSQSNGVLLSGPNHSNKYEDNFEEFKLAGWENSDSPYTSDISKVFKSYKKRSISNDVLTRRSILDKTFMRFGRNVDKSCVHKVCEPLKADVQQPDKSHFRRTTRGMKDNFIRFGRGPQDNFIRFGRTNKEEGHALAEDFFRTVKSPRDNFIRFGRGDVSSPEEFLRSAKSPRDSFIRFGRDETSMNGNVLSDEFVRDAKSPKDSFIRFGRGDEPEMIGSALSNEFYRSAKSPRDNFIRFGRGEPSSNLLADEFHRAVKTPRDNFIRFGRADMGSDVQDEFSRSAKSPRDSFIRFGKMDKNFIRFGRGKNIGSNKYLLGNPEFFGLIPEKSDESSDEFQENASTGATERNGKNSTRLKSDGGDGPDDKVIEFDQDNKDVDMDLVIRLKRNAVDTSGKNHTGKGTQTIRNQAGQGVQTFDQVLGHRSFDGNADKRSGSSYFRLIPSYFPDKVSRIQYGRVWDDFDTSRNYNRLSTPFFPVLTKF</sequence>
<evidence type="ECO:0000256" key="1">
    <source>
        <dbReference type="ARBA" id="ARBA00004613"/>
    </source>
</evidence>
<comment type="subcellular location">
    <subcellularLocation>
        <location evidence="1">Secreted</location>
    </subcellularLocation>
</comment>
<dbReference type="GO" id="GO:0005576">
    <property type="term" value="C:extracellular region"/>
    <property type="evidence" value="ECO:0007669"/>
    <property type="project" value="UniProtKB-SubCell"/>
</dbReference>
<proteinExistence type="inferred from homology"/>
<organism evidence="8 9">
    <name type="scientific">Polyplax serrata</name>
    <name type="common">Common mouse louse</name>
    <dbReference type="NCBI Taxonomy" id="468196"/>
    <lineage>
        <taxon>Eukaryota</taxon>
        <taxon>Metazoa</taxon>
        <taxon>Ecdysozoa</taxon>
        <taxon>Arthropoda</taxon>
        <taxon>Hexapoda</taxon>
        <taxon>Insecta</taxon>
        <taxon>Pterygota</taxon>
        <taxon>Neoptera</taxon>
        <taxon>Paraneoptera</taxon>
        <taxon>Psocodea</taxon>
        <taxon>Troctomorpha</taxon>
        <taxon>Phthiraptera</taxon>
        <taxon>Anoplura</taxon>
        <taxon>Polyplacidae</taxon>
        <taxon>Polyplax</taxon>
    </lineage>
</organism>